<dbReference type="EMBL" id="JAGRRH010000016">
    <property type="protein sequence ID" value="KAG7353608.1"/>
    <property type="molecule type" value="Genomic_DNA"/>
</dbReference>
<accession>A0A9K3PNA0</accession>
<dbReference type="GO" id="GO:0006096">
    <property type="term" value="P:glycolytic process"/>
    <property type="evidence" value="ECO:0007669"/>
    <property type="project" value="InterPro"/>
</dbReference>
<reference evidence="1" key="2">
    <citation type="submission" date="2021-04" db="EMBL/GenBank/DDBJ databases">
        <authorList>
            <person name="Podell S."/>
        </authorList>
    </citation>
    <scope>NUCLEOTIDE SEQUENCE</scope>
    <source>
        <strain evidence="1">Hildebrandi</strain>
    </source>
</reference>
<keyword evidence="2" id="KW-1185">Reference proteome</keyword>
<dbReference type="GO" id="GO:0004347">
    <property type="term" value="F:glucose-6-phosphate isomerase activity"/>
    <property type="evidence" value="ECO:0007669"/>
    <property type="project" value="InterPro"/>
</dbReference>
<dbReference type="PANTHER" id="PTHR11469:SF1">
    <property type="entry name" value="GLUCOSE-6-PHOSPHATE ISOMERASE"/>
    <property type="match status" value="1"/>
</dbReference>
<dbReference type="GO" id="GO:0005829">
    <property type="term" value="C:cytosol"/>
    <property type="evidence" value="ECO:0007669"/>
    <property type="project" value="TreeGrafter"/>
</dbReference>
<dbReference type="PROSITE" id="PS51463">
    <property type="entry name" value="P_GLUCOSE_ISOMERASE_3"/>
    <property type="match status" value="1"/>
</dbReference>
<dbReference type="PANTHER" id="PTHR11469">
    <property type="entry name" value="GLUCOSE-6-PHOSPHATE ISOMERASE"/>
    <property type="match status" value="1"/>
</dbReference>
<dbReference type="GO" id="GO:0006094">
    <property type="term" value="P:gluconeogenesis"/>
    <property type="evidence" value="ECO:0007669"/>
    <property type="project" value="InterPro"/>
</dbReference>
<proteinExistence type="predicted"/>
<dbReference type="InterPro" id="IPR001672">
    <property type="entry name" value="G6P_Isomerase"/>
</dbReference>
<evidence type="ECO:0000313" key="1">
    <source>
        <dbReference type="EMBL" id="KAG7353608.1"/>
    </source>
</evidence>
<dbReference type="Proteomes" id="UP000693970">
    <property type="component" value="Unassembled WGS sequence"/>
</dbReference>
<dbReference type="Pfam" id="PF00342">
    <property type="entry name" value="PGI"/>
    <property type="match status" value="1"/>
</dbReference>
<dbReference type="GO" id="GO:0048029">
    <property type="term" value="F:monosaccharide binding"/>
    <property type="evidence" value="ECO:0007669"/>
    <property type="project" value="TreeGrafter"/>
</dbReference>
<evidence type="ECO:0000313" key="2">
    <source>
        <dbReference type="Proteomes" id="UP000693970"/>
    </source>
</evidence>
<keyword evidence="1" id="KW-0413">Isomerase</keyword>
<dbReference type="OrthoDB" id="42138at2759"/>
<comment type="caution">
    <text evidence="1">The sequence shown here is derived from an EMBL/GenBank/DDBJ whole genome shotgun (WGS) entry which is preliminary data.</text>
</comment>
<reference evidence="1" key="1">
    <citation type="journal article" date="2021" name="Sci. Rep.">
        <title>Diploid genomic architecture of Nitzschia inconspicua, an elite biomass production diatom.</title>
        <authorList>
            <person name="Oliver A."/>
            <person name="Podell S."/>
            <person name="Pinowska A."/>
            <person name="Traller J.C."/>
            <person name="Smith S.R."/>
            <person name="McClure R."/>
            <person name="Beliaev A."/>
            <person name="Bohutskyi P."/>
            <person name="Hill E.A."/>
            <person name="Rabines A."/>
            <person name="Zheng H."/>
            <person name="Allen L.Z."/>
            <person name="Kuo A."/>
            <person name="Grigoriev I.V."/>
            <person name="Allen A.E."/>
            <person name="Hazlebeck D."/>
            <person name="Allen E.E."/>
        </authorList>
    </citation>
    <scope>NUCLEOTIDE SEQUENCE</scope>
    <source>
        <strain evidence="1">Hildebrandi</strain>
    </source>
</reference>
<sequence>MTAFSTSSSSSIPCATSAQQAWAILHRHARDDIQPLRLQELCRDNDRVSSLVSVYNSNSTSEGEENASRMLMVDLSRQLLTLETMNHLLRLASARQVPKFIRQLAWGWNDPDHPVVPARLRGKSETMTSSDAETAAFYKKNSFGNTSSKRYQSTHSKLTVEPVCHIPSYHLALRAPSGQCLEMLDRNGNNVLTAIHSDWDRIRRISDAMRMGKLAGVTGSMIQDVVVVGRGTAVMALRFVYLALCKDQVATIGRRVGMDRTQRRIKFLTSVDPVRAAACVADSNPASTVVISLALVAADEEDTNNMATQILQNWLLTNLGGHGRRTENIFSKHMLFVTANEDVAAKHKPESTFLLPTHSRREPFTTFTAAGLLPLSIVFGWPIVEAFLAGAHDLDSHFVETNPRHNLPVLLALTDIWNDCLATCDNNRNNSYNSTTLTSGRIVTPFTEAFAAYPAFVSEMEAQTCGRKSTNPMLSQTCSSTVIDGGLHGVYDRSLYQSSSVIPSELVMTLDSQLAVNADPKSSSQGGGGSMQKVYQAQDALICSLFAHADGLAFGSMDYTNIATFQIGETSPRSDLGMAAPYHLFADDGRRESYTGNRPSTLLLCGKLDAFTCGQLVAMAEHRAVVKAWVCEIDPFPRDVGTSLRTKRTEILRHRLENMMVQGNDDEDDDGVSGMNLSTKTILQHYANMFRHERVYTAHPGR</sequence>
<gene>
    <name evidence="1" type="ORF">IV203_002963</name>
</gene>
<dbReference type="AlphaFoldDB" id="A0A9K3PNA0"/>
<name>A0A9K3PNA0_9STRA</name>
<dbReference type="GO" id="GO:0051156">
    <property type="term" value="P:glucose 6-phosphate metabolic process"/>
    <property type="evidence" value="ECO:0007669"/>
    <property type="project" value="TreeGrafter"/>
</dbReference>
<protein>
    <submittedName>
        <fullName evidence="1">Glucose-6-phosphate isomerase</fullName>
    </submittedName>
</protein>
<organism evidence="1 2">
    <name type="scientific">Nitzschia inconspicua</name>
    <dbReference type="NCBI Taxonomy" id="303405"/>
    <lineage>
        <taxon>Eukaryota</taxon>
        <taxon>Sar</taxon>
        <taxon>Stramenopiles</taxon>
        <taxon>Ochrophyta</taxon>
        <taxon>Bacillariophyta</taxon>
        <taxon>Bacillariophyceae</taxon>
        <taxon>Bacillariophycidae</taxon>
        <taxon>Bacillariales</taxon>
        <taxon>Bacillariaceae</taxon>
        <taxon>Nitzschia</taxon>
    </lineage>
</organism>